<sequence length="151" mass="16953">MARWCGQKPPPFTGTKDGVTVYRLKDEQYYVRLQSSITGKRIKKDPAFKGFRNSSVRLSAASRIGSIIYQQLPVKKHTIYREITGKAILLLKAGEKEDVIMARLTMEYLPAPAPVIKAKPVIRKNRSPKLLILNKPYKTPSVSKICRAAPG</sequence>
<gene>
    <name evidence="1" type="ORF">GO495_23175</name>
</gene>
<dbReference type="AlphaFoldDB" id="A0A6N8JE62"/>
<protein>
    <submittedName>
        <fullName evidence="1">Uncharacterized protein</fullName>
    </submittedName>
</protein>
<reference evidence="1 2" key="1">
    <citation type="submission" date="2019-12" db="EMBL/GenBank/DDBJ databases">
        <title>The draft genomic sequence of strain Chitinophaga oryziterrae JCM 16595.</title>
        <authorList>
            <person name="Zhang X."/>
        </authorList>
    </citation>
    <scope>NUCLEOTIDE SEQUENCE [LARGE SCALE GENOMIC DNA]</scope>
    <source>
        <strain evidence="1 2">JCM 16595</strain>
    </source>
</reference>
<proteinExistence type="predicted"/>
<dbReference type="OrthoDB" id="672632at2"/>
<comment type="caution">
    <text evidence="1">The sequence shown here is derived from an EMBL/GenBank/DDBJ whole genome shotgun (WGS) entry which is preliminary data.</text>
</comment>
<dbReference type="Proteomes" id="UP000468388">
    <property type="component" value="Unassembled WGS sequence"/>
</dbReference>
<accession>A0A6N8JE62</accession>
<dbReference type="EMBL" id="WRXO01000008">
    <property type="protein sequence ID" value="MVT43520.1"/>
    <property type="molecule type" value="Genomic_DNA"/>
</dbReference>
<evidence type="ECO:0000313" key="2">
    <source>
        <dbReference type="Proteomes" id="UP000468388"/>
    </source>
</evidence>
<name>A0A6N8JE62_9BACT</name>
<dbReference type="RefSeq" id="WP_157302243.1">
    <property type="nucleotide sequence ID" value="NZ_BAAAZB010000021.1"/>
</dbReference>
<organism evidence="1 2">
    <name type="scientific">Chitinophaga oryziterrae</name>
    <dbReference type="NCBI Taxonomy" id="1031224"/>
    <lineage>
        <taxon>Bacteria</taxon>
        <taxon>Pseudomonadati</taxon>
        <taxon>Bacteroidota</taxon>
        <taxon>Chitinophagia</taxon>
        <taxon>Chitinophagales</taxon>
        <taxon>Chitinophagaceae</taxon>
        <taxon>Chitinophaga</taxon>
    </lineage>
</organism>
<evidence type="ECO:0000313" key="1">
    <source>
        <dbReference type="EMBL" id="MVT43520.1"/>
    </source>
</evidence>
<keyword evidence="2" id="KW-1185">Reference proteome</keyword>